<comment type="caution">
    <text evidence="1">The sequence shown here is derived from an EMBL/GenBank/DDBJ whole genome shotgun (WGS) entry which is preliminary data.</text>
</comment>
<dbReference type="OrthoDB" id="1452770at2"/>
<evidence type="ECO:0000313" key="1">
    <source>
        <dbReference type="EMBL" id="OOH94293.1"/>
    </source>
</evidence>
<accession>A0A1T3I228</accession>
<dbReference type="AlphaFoldDB" id="A0A1T3I228"/>
<dbReference type="PROSITE" id="PS51257">
    <property type="entry name" value="PROKAR_LIPOPROTEIN"/>
    <property type="match status" value="1"/>
</dbReference>
<dbReference type="STRING" id="238.BBD35_12450"/>
<keyword evidence="2" id="KW-1185">Reference proteome</keyword>
<proteinExistence type="predicted"/>
<dbReference type="RefSeq" id="WP_070904491.1">
    <property type="nucleotide sequence ID" value="NZ_CP016378.1"/>
</dbReference>
<gene>
    <name evidence="1" type="ORF">BMF97_13130</name>
</gene>
<evidence type="ECO:0000313" key="2">
    <source>
        <dbReference type="Proteomes" id="UP000188947"/>
    </source>
</evidence>
<reference evidence="1 2" key="1">
    <citation type="submission" date="2016-11" db="EMBL/GenBank/DDBJ databases">
        <title>Genome sequence and comparative genomic analysis of clinical strain Elizabethkingia meningoseptica 61421 PRCM.</title>
        <authorList>
            <person name="Wang M."/>
            <person name="Hu S."/>
            <person name="Cao L."/>
            <person name="Jiang T."/>
            <person name="Zhou Y."/>
            <person name="Ming D."/>
        </authorList>
    </citation>
    <scope>NUCLEOTIDE SEQUENCE [LARGE SCALE GENOMIC DNA]</scope>
    <source>
        <strain evidence="1 2">61421 PRCM</strain>
    </source>
</reference>
<sequence length="226" mass="25919">MRTYRILPFLVVTLLSGCSKISTTEEDKKSVETIQQFYGGRIETNKGVEAINGHSDNYFEVIVKGSKLIDSQPQRAISNTANIAFMVYENQDAETYDIIKSKIILPNGTNISKSYTKKELQEVKAIYPEIEKFNKFLTTKNYNGILEMFDPKFRPEEKLVRNTLTTFDSDMGDIKRIQFQGFEFIDDAKLGHTILVREVSERNNTFPFINVAFNRGTGKILNIEFP</sequence>
<dbReference type="Proteomes" id="UP000188947">
    <property type="component" value="Unassembled WGS sequence"/>
</dbReference>
<protein>
    <submittedName>
        <fullName evidence="1">Uncharacterized protein</fullName>
    </submittedName>
</protein>
<dbReference type="EMBL" id="MPOG01000014">
    <property type="protein sequence ID" value="OOH94293.1"/>
    <property type="molecule type" value="Genomic_DNA"/>
</dbReference>
<name>A0A1T3I228_ELIME</name>
<organism evidence="1 2">
    <name type="scientific">Elizabethkingia meningoseptica</name>
    <name type="common">Chryseobacterium meningosepticum</name>
    <dbReference type="NCBI Taxonomy" id="238"/>
    <lineage>
        <taxon>Bacteria</taxon>
        <taxon>Pseudomonadati</taxon>
        <taxon>Bacteroidota</taxon>
        <taxon>Flavobacteriia</taxon>
        <taxon>Flavobacteriales</taxon>
        <taxon>Weeksellaceae</taxon>
        <taxon>Elizabethkingia</taxon>
    </lineage>
</organism>